<sequence length="35" mass="4161">MGPCKQVGFFWGQFWPLYYPIDPPCLSAMYYYTSC</sequence>
<accession>A0A0A8Z6F4</accession>
<name>A0A0A8Z6F4_ARUDO</name>
<proteinExistence type="predicted"/>
<reference evidence="1" key="2">
    <citation type="journal article" date="2015" name="Data Brief">
        <title>Shoot transcriptome of the giant reed, Arundo donax.</title>
        <authorList>
            <person name="Barrero R.A."/>
            <person name="Guerrero F.D."/>
            <person name="Moolhuijzen P."/>
            <person name="Goolsby J.A."/>
            <person name="Tidwell J."/>
            <person name="Bellgard S.E."/>
            <person name="Bellgard M.I."/>
        </authorList>
    </citation>
    <scope>NUCLEOTIDE SEQUENCE</scope>
    <source>
        <tissue evidence="1">Shoot tissue taken approximately 20 cm above the soil surface</tissue>
    </source>
</reference>
<protein>
    <submittedName>
        <fullName evidence="1">Uncharacterized protein</fullName>
    </submittedName>
</protein>
<dbReference type="AlphaFoldDB" id="A0A0A8Z6F4"/>
<reference evidence="1" key="1">
    <citation type="submission" date="2014-09" db="EMBL/GenBank/DDBJ databases">
        <authorList>
            <person name="Magalhaes I.L.F."/>
            <person name="Oliveira U."/>
            <person name="Santos F.R."/>
            <person name="Vidigal T.H.D.A."/>
            <person name="Brescovit A.D."/>
            <person name="Santos A.J."/>
        </authorList>
    </citation>
    <scope>NUCLEOTIDE SEQUENCE</scope>
    <source>
        <tissue evidence="1">Shoot tissue taken approximately 20 cm above the soil surface</tissue>
    </source>
</reference>
<organism evidence="1">
    <name type="scientific">Arundo donax</name>
    <name type="common">Giant reed</name>
    <name type="synonym">Donax arundinaceus</name>
    <dbReference type="NCBI Taxonomy" id="35708"/>
    <lineage>
        <taxon>Eukaryota</taxon>
        <taxon>Viridiplantae</taxon>
        <taxon>Streptophyta</taxon>
        <taxon>Embryophyta</taxon>
        <taxon>Tracheophyta</taxon>
        <taxon>Spermatophyta</taxon>
        <taxon>Magnoliopsida</taxon>
        <taxon>Liliopsida</taxon>
        <taxon>Poales</taxon>
        <taxon>Poaceae</taxon>
        <taxon>PACMAD clade</taxon>
        <taxon>Arundinoideae</taxon>
        <taxon>Arundineae</taxon>
        <taxon>Arundo</taxon>
    </lineage>
</organism>
<dbReference type="EMBL" id="GBRH01265555">
    <property type="protein sequence ID" value="JAD32340.1"/>
    <property type="molecule type" value="Transcribed_RNA"/>
</dbReference>
<evidence type="ECO:0000313" key="1">
    <source>
        <dbReference type="EMBL" id="JAD32340.1"/>
    </source>
</evidence>